<dbReference type="NCBIfam" id="TIGR02613">
    <property type="entry name" value="mob_myst_B"/>
    <property type="match status" value="1"/>
</dbReference>
<dbReference type="OrthoDB" id="9813719at2"/>
<dbReference type="EMBL" id="CP003587">
    <property type="protein sequence ID" value="AGY59914.1"/>
    <property type="molecule type" value="Genomic_DNA"/>
</dbReference>
<dbReference type="PATRIC" id="fig|1183438.3.peg.3604"/>
<dbReference type="Proteomes" id="UP000017396">
    <property type="component" value="Chromosome"/>
</dbReference>
<dbReference type="PROSITE" id="PS51459">
    <property type="entry name" value="FIDO"/>
    <property type="match status" value="1"/>
</dbReference>
<accession>U5QQM0</accession>
<evidence type="ECO:0000256" key="1">
    <source>
        <dbReference type="PIRSR" id="PIRSR640198-1"/>
    </source>
</evidence>
<evidence type="ECO:0000313" key="3">
    <source>
        <dbReference type="EMBL" id="AGY59914.1"/>
    </source>
</evidence>
<dbReference type="PANTHER" id="PTHR13504:SF39">
    <property type="entry name" value="CELL FILAMENTATION PROTEIN"/>
    <property type="match status" value="1"/>
</dbReference>
<dbReference type="Gene3D" id="1.10.3290.10">
    <property type="entry name" value="Fido-like domain"/>
    <property type="match status" value="1"/>
</dbReference>
<dbReference type="InterPro" id="IPR040198">
    <property type="entry name" value="Fido_containing"/>
</dbReference>
<organism evidence="3 4">
    <name type="scientific">Gloeobacter kilaueensis (strain ATCC BAA-2537 / CCAP 1431/1 / ULC 316 / JS1)</name>
    <dbReference type="NCBI Taxonomy" id="1183438"/>
    <lineage>
        <taxon>Bacteria</taxon>
        <taxon>Bacillati</taxon>
        <taxon>Cyanobacteriota</taxon>
        <taxon>Cyanophyceae</taxon>
        <taxon>Gloeobacterales</taxon>
        <taxon>Gloeobacteraceae</taxon>
        <taxon>Gloeobacter</taxon>
    </lineage>
</organism>
<dbReference type="InterPro" id="IPR013436">
    <property type="entry name" value="Mobile_mystery_prot_B"/>
</dbReference>
<dbReference type="STRING" id="1183438.GKIL_3668"/>
<feature type="domain" description="Fido" evidence="2">
    <location>
        <begin position="57"/>
        <end position="195"/>
    </location>
</feature>
<dbReference type="AlphaFoldDB" id="U5QQM0"/>
<dbReference type="Pfam" id="PF02661">
    <property type="entry name" value="Fic"/>
    <property type="match status" value="1"/>
</dbReference>
<dbReference type="eggNOG" id="COG2184">
    <property type="taxonomic scope" value="Bacteria"/>
</dbReference>
<evidence type="ECO:0000313" key="4">
    <source>
        <dbReference type="Proteomes" id="UP000017396"/>
    </source>
</evidence>
<dbReference type="InterPro" id="IPR036597">
    <property type="entry name" value="Fido-like_dom_sf"/>
</dbReference>
<keyword evidence="4" id="KW-1185">Reference proteome</keyword>
<protein>
    <submittedName>
        <fullName evidence="3">Filamentation induced by cAMP protein Fic</fullName>
    </submittedName>
</protein>
<proteinExistence type="predicted"/>
<dbReference type="PANTHER" id="PTHR13504">
    <property type="entry name" value="FIDO DOMAIN-CONTAINING PROTEIN DDB_G0283145"/>
    <property type="match status" value="1"/>
</dbReference>
<evidence type="ECO:0000259" key="2">
    <source>
        <dbReference type="PROSITE" id="PS51459"/>
    </source>
</evidence>
<sequence length="200" mass="23072">MNDLFGADDASTPLTPEEQRDLLPSYIATRAELNEAEQQNILAAQSWAYGLRRPDPFDEKWLKRLHRRMFEQVWSWAGRYRTTPRNIGVDPWQIAPQMRIFLDDARFWVKHATYSPDELAIRFHHRLVYIHPFANGNGRHARLAADVLIVQLGGERFDWGQATLVDAGEARSRYIQALQEADRGRIEALVRFARSGAGET</sequence>
<dbReference type="RefSeq" id="WP_023175230.1">
    <property type="nucleotide sequence ID" value="NC_022600.1"/>
</dbReference>
<dbReference type="SUPFAM" id="SSF140931">
    <property type="entry name" value="Fic-like"/>
    <property type="match status" value="1"/>
</dbReference>
<feature type="active site" evidence="1">
    <location>
        <position position="131"/>
    </location>
</feature>
<dbReference type="InterPro" id="IPR003812">
    <property type="entry name" value="Fido"/>
</dbReference>
<dbReference type="KEGG" id="glj:GKIL_3668"/>
<dbReference type="HOGENOM" id="CLU_118945_0_0_3"/>
<gene>
    <name evidence="3" type="ORF">GKIL_3668</name>
</gene>
<reference evidence="3 4" key="1">
    <citation type="journal article" date="2013" name="PLoS ONE">
        <title>Cultivation and Complete Genome Sequencing of Gloeobacter kilaueensis sp. nov., from a Lava Cave in Kilauea Caldera, Hawai'i.</title>
        <authorList>
            <person name="Saw J.H."/>
            <person name="Schatz M."/>
            <person name="Brown M.V."/>
            <person name="Kunkel D.D."/>
            <person name="Foster J.S."/>
            <person name="Shick H."/>
            <person name="Christensen S."/>
            <person name="Hou S."/>
            <person name="Wan X."/>
            <person name="Donachie S.P."/>
        </authorList>
    </citation>
    <scope>NUCLEOTIDE SEQUENCE [LARGE SCALE GENOMIC DNA]</scope>
    <source>
        <strain evidence="4">JS</strain>
    </source>
</reference>
<name>U5QQM0_GLOK1</name>